<feature type="region of interest" description="Disordered" evidence="3">
    <location>
        <begin position="234"/>
        <end position="281"/>
    </location>
</feature>
<name>A0A8C4RFI9_ERPCA</name>
<feature type="region of interest" description="Disordered" evidence="3">
    <location>
        <begin position="480"/>
        <end position="518"/>
    </location>
</feature>
<dbReference type="PANTHER" id="PTHR14388">
    <property type="entry name" value="T CELL-SPECIFIC ADAPTER PROTEIN TSAD"/>
    <property type="match status" value="1"/>
</dbReference>
<feature type="region of interest" description="Disordered" evidence="3">
    <location>
        <begin position="531"/>
        <end position="569"/>
    </location>
</feature>
<dbReference type="Ensembl" id="ENSECRT00000000919.1">
    <property type="protein sequence ID" value="ENSECRP00000000899.1"/>
    <property type="gene ID" value="ENSECRG00000000609.1"/>
</dbReference>
<dbReference type="InterPro" id="IPR036860">
    <property type="entry name" value="SH2_dom_sf"/>
</dbReference>
<keyword evidence="6" id="KW-1185">Reference proteome</keyword>
<feature type="compositionally biased region" description="Polar residues" evidence="3">
    <location>
        <begin position="355"/>
        <end position="368"/>
    </location>
</feature>
<evidence type="ECO:0000313" key="5">
    <source>
        <dbReference type="Ensembl" id="ENSECRP00000000899.1"/>
    </source>
</evidence>
<reference evidence="5" key="3">
    <citation type="submission" date="2025-09" db="UniProtKB">
        <authorList>
            <consortium name="Ensembl"/>
        </authorList>
    </citation>
    <scope>IDENTIFICATION</scope>
</reference>
<feature type="compositionally biased region" description="Low complexity" evidence="3">
    <location>
        <begin position="255"/>
        <end position="270"/>
    </location>
</feature>
<evidence type="ECO:0000259" key="4">
    <source>
        <dbReference type="PROSITE" id="PS50001"/>
    </source>
</evidence>
<dbReference type="RefSeq" id="XP_028650899.1">
    <property type="nucleotide sequence ID" value="XM_028795066.2"/>
</dbReference>
<feature type="domain" description="SH2" evidence="4">
    <location>
        <begin position="121"/>
        <end position="212"/>
    </location>
</feature>
<accession>A0A8C4RFI9</accession>
<feature type="compositionally biased region" description="Pro residues" evidence="3">
    <location>
        <begin position="37"/>
        <end position="47"/>
    </location>
</feature>
<feature type="compositionally biased region" description="Pro residues" evidence="3">
    <location>
        <begin position="559"/>
        <end position="569"/>
    </location>
</feature>
<dbReference type="PROSITE" id="PS50001">
    <property type="entry name" value="SH2"/>
    <property type="match status" value="1"/>
</dbReference>
<dbReference type="SMART" id="SM00252">
    <property type="entry name" value="SH2"/>
    <property type="match status" value="1"/>
</dbReference>
<feature type="compositionally biased region" description="Low complexity" evidence="3">
    <location>
        <begin position="483"/>
        <end position="494"/>
    </location>
</feature>
<dbReference type="PRINTS" id="PR00401">
    <property type="entry name" value="SH2DOMAIN"/>
</dbReference>
<dbReference type="PANTHER" id="PTHR14388:SF22">
    <property type="entry name" value="SH2 DOMAIN-CONTAINING PROTEIN"/>
    <property type="match status" value="1"/>
</dbReference>
<evidence type="ECO:0000313" key="6">
    <source>
        <dbReference type="Proteomes" id="UP000694620"/>
    </source>
</evidence>
<evidence type="ECO:0000256" key="3">
    <source>
        <dbReference type="SAM" id="MobiDB-lite"/>
    </source>
</evidence>
<dbReference type="GeneID" id="114646744"/>
<dbReference type="Pfam" id="PF00017">
    <property type="entry name" value="SH2"/>
    <property type="match status" value="1"/>
</dbReference>
<dbReference type="OrthoDB" id="67310at2759"/>
<evidence type="ECO:0000256" key="2">
    <source>
        <dbReference type="PROSITE-ProRule" id="PRU00191"/>
    </source>
</evidence>
<dbReference type="GeneTree" id="ENSGT00940000160977"/>
<keyword evidence="1 2" id="KW-0727">SH2 domain</keyword>
<dbReference type="AlphaFoldDB" id="A0A8C4RFI9"/>
<sequence>MDFDYEKIKDNEGKKYNMQFLPVPRERRNPNLLCTSSPPPIRAPPVRPRTELSQHQLPGSGLELQSSNRKDVDKQTSTSVPPNCFRNLKPQPPSMHHLTLQWFQLTQAPLIRERDGKLPVWFYGFTTRREAEDLLQDQPIGCFLLRFSESKIGFVLSYKGNDRCRHFIIDHLKEGGYLIIGEQSTHPSLESLIRHYQNNPVGPFSEYLTTAFTKSLESQNKSCTLRTTQVRRLSEGDCRTQNGTQQAESGDMLLTESQESTSESSSFSSTPTAAGNQKQGDPEYAVVKKVLRKTKSLNLPDIRIQAPAVDMDSFINSHEDSQSREVELPGFIPLPPNQPLLSNGLADSALTPATLNPPSATTNASDVSSGYARVNKKRPAAAQAEPSSSVEEKYSELMALHTYEDPFLLTGRHDIPRQIYSEPDDPIEFYAVGRNLRPDTSVALQNHNIYSEVHRMQIGNPPVDPLQNDIIGDVQHTSRVENLSSSSSSSTLLSAPNPSVRPQESSSAHGLMPQLPPRGIQTEMNLHFRPLLPHPWRTEARPQQTEDSIYEQIRDRPPRPPLPPLNKRP</sequence>
<gene>
    <name evidence="5" type="primary">si:ch73-109i22.2</name>
</gene>
<organism evidence="5 6">
    <name type="scientific">Erpetoichthys calabaricus</name>
    <name type="common">Rope fish</name>
    <name type="synonym">Calamoichthys calabaricus</name>
    <dbReference type="NCBI Taxonomy" id="27687"/>
    <lineage>
        <taxon>Eukaryota</taxon>
        <taxon>Metazoa</taxon>
        <taxon>Chordata</taxon>
        <taxon>Craniata</taxon>
        <taxon>Vertebrata</taxon>
        <taxon>Euteleostomi</taxon>
        <taxon>Actinopterygii</taxon>
        <taxon>Polypteriformes</taxon>
        <taxon>Polypteridae</taxon>
        <taxon>Erpetoichthys</taxon>
    </lineage>
</organism>
<feature type="region of interest" description="Disordered" evidence="3">
    <location>
        <begin position="19"/>
        <end position="86"/>
    </location>
</feature>
<proteinExistence type="predicted"/>
<reference evidence="5" key="2">
    <citation type="submission" date="2025-08" db="UniProtKB">
        <authorList>
            <consortium name="Ensembl"/>
        </authorList>
    </citation>
    <scope>IDENTIFICATION</scope>
</reference>
<evidence type="ECO:0000256" key="1">
    <source>
        <dbReference type="ARBA" id="ARBA00022999"/>
    </source>
</evidence>
<dbReference type="Proteomes" id="UP000694620">
    <property type="component" value="Chromosome 2"/>
</dbReference>
<feature type="compositionally biased region" description="Polar residues" evidence="3">
    <location>
        <begin position="239"/>
        <end position="248"/>
    </location>
</feature>
<dbReference type="GO" id="GO:0005737">
    <property type="term" value="C:cytoplasm"/>
    <property type="evidence" value="ECO:0007669"/>
    <property type="project" value="TreeGrafter"/>
</dbReference>
<reference evidence="5" key="1">
    <citation type="submission" date="2021-06" db="EMBL/GenBank/DDBJ databases">
        <authorList>
            <consortium name="Wellcome Sanger Institute Data Sharing"/>
        </authorList>
    </citation>
    <scope>NUCLEOTIDE SEQUENCE [LARGE SCALE GENOMIC DNA]</scope>
</reference>
<dbReference type="Gene3D" id="3.30.505.10">
    <property type="entry name" value="SH2 domain"/>
    <property type="match status" value="1"/>
</dbReference>
<feature type="compositionally biased region" description="Polar residues" evidence="3">
    <location>
        <begin position="496"/>
        <end position="508"/>
    </location>
</feature>
<feature type="region of interest" description="Disordered" evidence="3">
    <location>
        <begin position="355"/>
        <end position="389"/>
    </location>
</feature>
<feature type="compositionally biased region" description="Polar residues" evidence="3">
    <location>
        <begin position="51"/>
        <end position="67"/>
    </location>
</feature>
<protein>
    <submittedName>
        <fullName evidence="5">Si:ch73-109i22.2</fullName>
    </submittedName>
</protein>
<dbReference type="SUPFAM" id="SSF55550">
    <property type="entry name" value="SH2 domain"/>
    <property type="match status" value="1"/>
</dbReference>
<dbReference type="InterPro" id="IPR000980">
    <property type="entry name" value="SH2"/>
</dbReference>